<dbReference type="InterPro" id="IPR007627">
    <property type="entry name" value="RNA_pol_sigma70_r2"/>
</dbReference>
<dbReference type="Gene3D" id="1.10.1740.10">
    <property type="match status" value="1"/>
</dbReference>
<dbReference type="Gene3D" id="1.10.10.10">
    <property type="entry name" value="Winged helix-like DNA-binding domain superfamily/Winged helix DNA-binding domain"/>
    <property type="match status" value="1"/>
</dbReference>
<dbReference type="GO" id="GO:0016987">
    <property type="term" value="F:sigma factor activity"/>
    <property type="evidence" value="ECO:0007669"/>
    <property type="project" value="UniProtKB-KW"/>
</dbReference>
<comment type="similarity">
    <text evidence="1">Belongs to the sigma-70 factor family. ECF subfamily.</text>
</comment>
<dbReference type="Proteomes" id="UP000244896">
    <property type="component" value="Chromosome"/>
</dbReference>
<dbReference type="CDD" id="cd06171">
    <property type="entry name" value="Sigma70_r4"/>
    <property type="match status" value="1"/>
</dbReference>
<dbReference type="InterPro" id="IPR014284">
    <property type="entry name" value="RNA_pol_sigma-70_dom"/>
</dbReference>
<evidence type="ECO:0000256" key="2">
    <source>
        <dbReference type="ARBA" id="ARBA00023015"/>
    </source>
</evidence>
<dbReference type="InterPro" id="IPR013324">
    <property type="entry name" value="RNA_pol_sigma_r3/r4-like"/>
</dbReference>
<evidence type="ECO:0000259" key="6">
    <source>
        <dbReference type="Pfam" id="PF08281"/>
    </source>
</evidence>
<dbReference type="Pfam" id="PF04542">
    <property type="entry name" value="Sigma70_r2"/>
    <property type="match status" value="1"/>
</dbReference>
<dbReference type="InterPro" id="IPR039425">
    <property type="entry name" value="RNA_pol_sigma-70-like"/>
</dbReference>
<dbReference type="GO" id="GO:0003677">
    <property type="term" value="F:DNA binding"/>
    <property type="evidence" value="ECO:0007669"/>
    <property type="project" value="InterPro"/>
</dbReference>
<dbReference type="GO" id="GO:0006352">
    <property type="term" value="P:DNA-templated transcription initiation"/>
    <property type="evidence" value="ECO:0007669"/>
    <property type="project" value="InterPro"/>
</dbReference>
<keyword evidence="3" id="KW-0731">Sigma factor</keyword>
<dbReference type="PANTHER" id="PTHR43133">
    <property type="entry name" value="RNA POLYMERASE ECF-TYPE SIGMA FACTO"/>
    <property type="match status" value="1"/>
</dbReference>
<dbReference type="KEGG" id="elut:CKA38_14195"/>
<dbReference type="PANTHER" id="PTHR43133:SF46">
    <property type="entry name" value="RNA POLYMERASE SIGMA-70 FACTOR ECF SUBFAMILY"/>
    <property type="match status" value="1"/>
</dbReference>
<evidence type="ECO:0000313" key="8">
    <source>
        <dbReference type="Proteomes" id="UP000244896"/>
    </source>
</evidence>
<protein>
    <recommendedName>
        <fullName evidence="9">RNA polymerase subunit sigma-24</fullName>
    </recommendedName>
</protein>
<dbReference type="OrthoDB" id="7268940at2"/>
<evidence type="ECO:0000256" key="1">
    <source>
        <dbReference type="ARBA" id="ARBA00010641"/>
    </source>
</evidence>
<dbReference type="InterPro" id="IPR013325">
    <property type="entry name" value="RNA_pol_sigma_r2"/>
</dbReference>
<organism evidence="7 8">
    <name type="scientific">Ereboglobus luteus</name>
    <dbReference type="NCBI Taxonomy" id="1796921"/>
    <lineage>
        <taxon>Bacteria</taxon>
        <taxon>Pseudomonadati</taxon>
        <taxon>Verrucomicrobiota</taxon>
        <taxon>Opitutia</taxon>
        <taxon>Opitutales</taxon>
        <taxon>Opitutaceae</taxon>
        <taxon>Ereboglobus</taxon>
    </lineage>
</organism>
<evidence type="ECO:0000259" key="5">
    <source>
        <dbReference type="Pfam" id="PF04542"/>
    </source>
</evidence>
<dbReference type="EMBL" id="CP023004">
    <property type="protein sequence ID" value="AWI10248.1"/>
    <property type="molecule type" value="Genomic_DNA"/>
</dbReference>
<dbReference type="InterPro" id="IPR036388">
    <property type="entry name" value="WH-like_DNA-bd_sf"/>
</dbReference>
<dbReference type="InterPro" id="IPR013249">
    <property type="entry name" value="RNA_pol_sigma70_r4_t2"/>
</dbReference>
<gene>
    <name evidence="7" type="ORF">CKA38_14195</name>
</gene>
<sequence length="179" mass="20481">MPPQDSESARWFEENLRPHEPMLRAWLKSQFDSGCDIDDIVQESFVRVLDARQSREVRSPKAFLFVTARNLALMRARHCAVAKEDSLAEFDHSGIIDESIDVHHAVARSEELEMLTKAIQSLPDRCRQILTLRKIYGMSQKETAAELGIAEHTVEIQSVLALKKLNAYFRKHTAPRRGL</sequence>
<keyword evidence="8" id="KW-1185">Reference proteome</keyword>
<evidence type="ECO:0000256" key="3">
    <source>
        <dbReference type="ARBA" id="ARBA00023082"/>
    </source>
</evidence>
<dbReference type="NCBIfam" id="TIGR02937">
    <property type="entry name" value="sigma70-ECF"/>
    <property type="match status" value="1"/>
</dbReference>
<reference evidence="7 8" key="1">
    <citation type="journal article" date="2018" name="Syst. Appl. Microbiol.">
        <title>Ereboglobus luteus gen. nov. sp. nov. from cockroach guts, and new insights into the oxygen relationship of the genera Opitutus and Didymococcus (Verrucomicrobia: Opitutaceae).</title>
        <authorList>
            <person name="Tegtmeier D."/>
            <person name="Belitz A."/>
            <person name="Radek R."/>
            <person name="Heimerl T."/>
            <person name="Brune A."/>
        </authorList>
    </citation>
    <scope>NUCLEOTIDE SEQUENCE [LARGE SCALE GENOMIC DNA]</scope>
    <source>
        <strain evidence="7 8">Ho45</strain>
    </source>
</reference>
<evidence type="ECO:0000313" key="7">
    <source>
        <dbReference type="EMBL" id="AWI10248.1"/>
    </source>
</evidence>
<dbReference type="SUPFAM" id="SSF88659">
    <property type="entry name" value="Sigma3 and sigma4 domains of RNA polymerase sigma factors"/>
    <property type="match status" value="1"/>
</dbReference>
<dbReference type="Pfam" id="PF08281">
    <property type="entry name" value="Sigma70_r4_2"/>
    <property type="match status" value="1"/>
</dbReference>
<keyword evidence="4" id="KW-0804">Transcription</keyword>
<accession>A0A2U8E5N4</accession>
<feature type="domain" description="RNA polymerase sigma-70 region 2" evidence="5">
    <location>
        <begin position="17"/>
        <end position="77"/>
    </location>
</feature>
<dbReference type="SUPFAM" id="SSF88946">
    <property type="entry name" value="Sigma2 domain of RNA polymerase sigma factors"/>
    <property type="match status" value="1"/>
</dbReference>
<feature type="domain" description="RNA polymerase sigma factor 70 region 4 type 2" evidence="6">
    <location>
        <begin position="113"/>
        <end position="165"/>
    </location>
</feature>
<evidence type="ECO:0000256" key="4">
    <source>
        <dbReference type="ARBA" id="ARBA00023163"/>
    </source>
</evidence>
<dbReference type="AlphaFoldDB" id="A0A2U8E5N4"/>
<evidence type="ECO:0008006" key="9">
    <source>
        <dbReference type="Google" id="ProtNLM"/>
    </source>
</evidence>
<name>A0A2U8E5N4_9BACT</name>
<keyword evidence="2" id="KW-0805">Transcription regulation</keyword>
<dbReference type="RefSeq" id="WP_108826152.1">
    <property type="nucleotide sequence ID" value="NZ_CP023004.1"/>
</dbReference>
<proteinExistence type="inferred from homology"/>